<accession>A0A0E2HVR1</accession>
<dbReference type="HOGENOM" id="CLU_064084_0_0_9"/>
<evidence type="ECO:0000313" key="2">
    <source>
        <dbReference type="EMBL" id="ENZ20321.1"/>
    </source>
</evidence>
<comment type="caution">
    <text evidence="2">The sequence shown here is derived from an EMBL/GenBank/DDBJ whole genome shotgun (WGS) entry which is preliminary data.</text>
</comment>
<dbReference type="RefSeq" id="WP_002593230.1">
    <property type="nucleotide sequence ID" value="NZ_KB850976.1"/>
</dbReference>
<organism evidence="2 3">
    <name type="scientific">[Clostridium] clostridioforme 90A8</name>
    <dbReference type="NCBI Taxonomy" id="999408"/>
    <lineage>
        <taxon>Bacteria</taxon>
        <taxon>Bacillati</taxon>
        <taxon>Bacillota</taxon>
        <taxon>Clostridia</taxon>
        <taxon>Lachnospirales</taxon>
        <taxon>Lachnospiraceae</taxon>
        <taxon>Enterocloster</taxon>
    </lineage>
</organism>
<dbReference type="SUPFAM" id="SSF51658">
    <property type="entry name" value="Xylose isomerase-like"/>
    <property type="match status" value="1"/>
</dbReference>
<sequence>MEQSMRRFMKVGIILHVSYPQLGGGDGPILECLERICGDDYFEAVEVARMKDPQVRKQAAEMIRMAHMVSAYGGQSRTLSAGLNINDLDETRRAMAVDTLKEGIDEAYEMGCAGFSFLSGRYEEERKEQAFEQLLKSTRELCRHAEKKGQMPVCCEVFDYDIDKKALIGPAVLAARYAGEIRKEHGNFGLLVDLSHIPMVHETIEESILPVKDYIIHAHMGNTVIKSPDCEAYGDNHPRFGFPNSENDVEELAHYLRTLKEIGFLGEKDRPVVSFEVKPWKDEPPEVVIANAKRTLNLAWELV</sequence>
<protein>
    <submittedName>
        <fullName evidence="2">Xylose isomerase</fullName>
    </submittedName>
</protein>
<dbReference type="Gene3D" id="3.20.20.150">
    <property type="entry name" value="Divalent-metal-dependent TIM barrel enzymes"/>
    <property type="match status" value="1"/>
</dbReference>
<keyword evidence="2" id="KW-0413">Isomerase</keyword>
<dbReference type="InterPro" id="IPR013022">
    <property type="entry name" value="Xyl_isomerase-like_TIM-brl"/>
</dbReference>
<reference evidence="2 3" key="1">
    <citation type="submission" date="2013-01" db="EMBL/GenBank/DDBJ databases">
        <title>The Genome Sequence of Clostridium clostridioforme 90A8.</title>
        <authorList>
            <consortium name="The Broad Institute Genome Sequencing Platform"/>
            <person name="Earl A."/>
            <person name="Ward D."/>
            <person name="Feldgarden M."/>
            <person name="Gevers D."/>
            <person name="Courvalin P."/>
            <person name="Lambert T."/>
            <person name="Walker B."/>
            <person name="Young S.K."/>
            <person name="Zeng Q."/>
            <person name="Gargeya S."/>
            <person name="Fitzgerald M."/>
            <person name="Haas B."/>
            <person name="Abouelleil A."/>
            <person name="Alvarado L."/>
            <person name="Arachchi H.M."/>
            <person name="Berlin A.M."/>
            <person name="Chapman S.B."/>
            <person name="Dewar J."/>
            <person name="Goldberg J."/>
            <person name="Griggs A."/>
            <person name="Gujja S."/>
            <person name="Hansen M."/>
            <person name="Howarth C."/>
            <person name="Imamovic A."/>
            <person name="Larimer J."/>
            <person name="McCowan C."/>
            <person name="Murphy C."/>
            <person name="Neiman D."/>
            <person name="Pearson M."/>
            <person name="Priest M."/>
            <person name="Roberts A."/>
            <person name="Saif S."/>
            <person name="Shea T."/>
            <person name="Sisk P."/>
            <person name="Sykes S."/>
            <person name="Wortman J."/>
            <person name="Nusbaum C."/>
            <person name="Birren B."/>
        </authorList>
    </citation>
    <scope>NUCLEOTIDE SEQUENCE [LARGE SCALE GENOMIC DNA]</scope>
    <source>
        <strain evidence="2 3">90A8</strain>
    </source>
</reference>
<dbReference type="Proteomes" id="UP000013085">
    <property type="component" value="Unassembled WGS sequence"/>
</dbReference>
<dbReference type="InterPro" id="IPR036237">
    <property type="entry name" value="Xyl_isomerase-like_sf"/>
</dbReference>
<dbReference type="GO" id="GO:0016853">
    <property type="term" value="F:isomerase activity"/>
    <property type="evidence" value="ECO:0007669"/>
    <property type="project" value="UniProtKB-KW"/>
</dbReference>
<proteinExistence type="predicted"/>
<name>A0A0E2HVR1_9FIRM</name>
<dbReference type="AlphaFoldDB" id="A0A0E2HVR1"/>
<evidence type="ECO:0000259" key="1">
    <source>
        <dbReference type="Pfam" id="PF01261"/>
    </source>
</evidence>
<gene>
    <name evidence="2" type="ORF">HMPREF1090_00256</name>
</gene>
<dbReference type="Pfam" id="PF01261">
    <property type="entry name" value="AP_endonuc_2"/>
    <property type="match status" value="1"/>
</dbReference>
<evidence type="ECO:0000313" key="3">
    <source>
        <dbReference type="Proteomes" id="UP000013085"/>
    </source>
</evidence>
<feature type="domain" description="Xylose isomerase-like TIM barrel" evidence="1">
    <location>
        <begin position="42"/>
        <end position="279"/>
    </location>
</feature>
<dbReference type="EMBL" id="AGYR01000001">
    <property type="protein sequence ID" value="ENZ20321.1"/>
    <property type="molecule type" value="Genomic_DNA"/>
</dbReference>
<dbReference type="PATRIC" id="fig|999408.3.peg.274"/>